<keyword evidence="5" id="KW-1185">Reference proteome</keyword>
<dbReference type="PANTHER" id="PTHR31415:SF82">
    <property type="entry name" value="OS05G0203150 PROTEIN"/>
    <property type="match status" value="1"/>
</dbReference>
<organism evidence="4 5">
    <name type="scientific">Urochloa decumbens</name>
    <dbReference type="NCBI Taxonomy" id="240449"/>
    <lineage>
        <taxon>Eukaryota</taxon>
        <taxon>Viridiplantae</taxon>
        <taxon>Streptophyta</taxon>
        <taxon>Embryophyta</taxon>
        <taxon>Tracheophyta</taxon>
        <taxon>Spermatophyta</taxon>
        <taxon>Magnoliopsida</taxon>
        <taxon>Liliopsida</taxon>
        <taxon>Poales</taxon>
        <taxon>Poaceae</taxon>
        <taxon>PACMAD clade</taxon>
        <taxon>Panicoideae</taxon>
        <taxon>Panicodae</taxon>
        <taxon>Paniceae</taxon>
        <taxon>Melinidinae</taxon>
        <taxon>Urochloa</taxon>
    </lineage>
</organism>
<keyword evidence="3" id="KW-1133">Transmembrane helix</keyword>
<dbReference type="Proteomes" id="UP001497457">
    <property type="component" value="Chromosome 21rd"/>
</dbReference>
<gene>
    <name evidence="4" type="ORF">URODEC1_LOCUS56096</name>
</gene>
<evidence type="ECO:0000256" key="1">
    <source>
        <dbReference type="ARBA" id="ARBA00004370"/>
    </source>
</evidence>
<evidence type="ECO:0000256" key="3">
    <source>
        <dbReference type="SAM" id="Phobius"/>
    </source>
</evidence>
<dbReference type="PANTHER" id="PTHR31415">
    <property type="entry name" value="OS05G0367900 PROTEIN"/>
    <property type="match status" value="1"/>
</dbReference>
<evidence type="ECO:0000313" key="5">
    <source>
        <dbReference type="Proteomes" id="UP001497457"/>
    </source>
</evidence>
<dbReference type="InterPro" id="IPR044839">
    <property type="entry name" value="NDR1-like"/>
</dbReference>
<protein>
    <recommendedName>
        <fullName evidence="6">Late embryogenesis abundant protein LEA-2 subgroup domain-containing protein</fullName>
    </recommendedName>
</protein>
<dbReference type="EMBL" id="OZ075131">
    <property type="protein sequence ID" value="CAL4981357.1"/>
    <property type="molecule type" value="Genomic_DNA"/>
</dbReference>
<keyword evidence="3" id="KW-0812">Transmembrane</keyword>
<accession>A0ABC9ANY6</accession>
<reference evidence="5" key="1">
    <citation type="submission" date="2024-06" db="EMBL/GenBank/DDBJ databases">
        <authorList>
            <person name="Ryan C."/>
        </authorList>
    </citation>
    <scope>NUCLEOTIDE SEQUENCE [LARGE SCALE GENOMIC DNA]</scope>
</reference>
<evidence type="ECO:0000313" key="4">
    <source>
        <dbReference type="EMBL" id="CAL4981357.1"/>
    </source>
</evidence>
<reference evidence="4 5" key="2">
    <citation type="submission" date="2024-10" db="EMBL/GenBank/DDBJ databases">
        <authorList>
            <person name="Ryan C."/>
        </authorList>
    </citation>
    <scope>NUCLEOTIDE SEQUENCE [LARGE SCALE GENOMIC DNA]</scope>
</reference>
<sequence length="196" mass="22435">MNAAAFALQCAWQCVQFWTPLSVTVLLLWLIYRPDRFHPYIDDAVLAALDLTHGNATARNLRYDLSLGLGFRNSHSRLSILYLDVGATAFYNDTKLGTAVNSLPNFRQPPKNTTVWHPAFQGTLDGFSGKAAAELERERASRVVHVRVRVDLTLMYKVWFVENVVFYVYDCWLWFSLPHKDAPALFHGDGIRCWRV</sequence>
<name>A0ABC9ANY6_9POAL</name>
<dbReference type="GO" id="GO:0016020">
    <property type="term" value="C:membrane"/>
    <property type="evidence" value="ECO:0007669"/>
    <property type="project" value="UniProtKB-SubCell"/>
</dbReference>
<comment type="subcellular location">
    <subcellularLocation>
        <location evidence="1">Membrane</location>
    </subcellularLocation>
</comment>
<evidence type="ECO:0000256" key="2">
    <source>
        <dbReference type="ARBA" id="ARBA00023136"/>
    </source>
</evidence>
<proteinExistence type="predicted"/>
<keyword evidence="2 3" id="KW-0472">Membrane</keyword>
<evidence type="ECO:0008006" key="6">
    <source>
        <dbReference type="Google" id="ProtNLM"/>
    </source>
</evidence>
<feature type="transmembrane region" description="Helical" evidence="3">
    <location>
        <begin position="6"/>
        <end position="32"/>
    </location>
</feature>
<dbReference type="AlphaFoldDB" id="A0ABC9ANY6"/>